<dbReference type="Proteomes" id="UP001160334">
    <property type="component" value="Unassembled WGS sequence"/>
</dbReference>
<dbReference type="RefSeq" id="WP_280758469.1">
    <property type="nucleotide sequence ID" value="NZ_JARXVC010000001.1"/>
</dbReference>
<sequence>MTEPATQELSAAERAAEAALAVPGVTGLHGGEFGAVATYLPGRRVTGIRIDDESCSVHVTVRYPADLFATAERIRAAVRTVVEVPVDVTIEDLTEYTDPTDSTADQRGPGQ</sequence>
<accession>A0ABT6M5C3</accession>
<gene>
    <name evidence="1" type="ORF">M2280_000279</name>
</gene>
<comment type="caution">
    <text evidence="1">The sequence shown here is derived from an EMBL/GenBank/DDBJ whole genome shotgun (WGS) entry which is preliminary data.</text>
</comment>
<dbReference type="EMBL" id="JARXVC010000001">
    <property type="protein sequence ID" value="MDH6279074.1"/>
    <property type="molecule type" value="Genomic_DNA"/>
</dbReference>
<evidence type="ECO:0000313" key="2">
    <source>
        <dbReference type="Proteomes" id="UP001160334"/>
    </source>
</evidence>
<name>A0ABT6M5C3_9NOCA</name>
<evidence type="ECO:0000313" key="1">
    <source>
        <dbReference type="EMBL" id="MDH6279074.1"/>
    </source>
</evidence>
<keyword evidence="2" id="KW-1185">Reference proteome</keyword>
<proteinExistence type="predicted"/>
<organism evidence="1 2">
    <name type="scientific">Prescottella agglutinans</name>
    <dbReference type="NCBI Taxonomy" id="1644129"/>
    <lineage>
        <taxon>Bacteria</taxon>
        <taxon>Bacillati</taxon>
        <taxon>Actinomycetota</taxon>
        <taxon>Actinomycetes</taxon>
        <taxon>Mycobacteriales</taxon>
        <taxon>Nocardiaceae</taxon>
        <taxon>Prescottella</taxon>
    </lineage>
</organism>
<protein>
    <submittedName>
        <fullName evidence="1">Alkaline shock family protein YloU</fullName>
    </submittedName>
</protein>
<reference evidence="1 2" key="1">
    <citation type="submission" date="2023-04" db="EMBL/GenBank/DDBJ databases">
        <title>Forest soil microbial communities from Buena Vista Peninsula, Colon Province, Panama.</title>
        <authorList>
            <person name="Bouskill N."/>
        </authorList>
    </citation>
    <scope>NUCLEOTIDE SEQUENCE [LARGE SCALE GENOMIC DNA]</scope>
    <source>
        <strain evidence="1 2">CFH S0262</strain>
    </source>
</reference>